<accession>A0A4Y2M6L2</accession>
<evidence type="ECO:0000313" key="2">
    <source>
        <dbReference type="Proteomes" id="UP000499080"/>
    </source>
</evidence>
<protein>
    <submittedName>
        <fullName evidence="1">Uncharacterized protein</fullName>
    </submittedName>
</protein>
<dbReference type="Proteomes" id="UP000499080">
    <property type="component" value="Unassembled WGS sequence"/>
</dbReference>
<keyword evidence="2" id="KW-1185">Reference proteome</keyword>
<proteinExistence type="predicted"/>
<organism evidence="1 2">
    <name type="scientific">Araneus ventricosus</name>
    <name type="common">Orbweaver spider</name>
    <name type="synonym">Epeira ventricosa</name>
    <dbReference type="NCBI Taxonomy" id="182803"/>
    <lineage>
        <taxon>Eukaryota</taxon>
        <taxon>Metazoa</taxon>
        <taxon>Ecdysozoa</taxon>
        <taxon>Arthropoda</taxon>
        <taxon>Chelicerata</taxon>
        <taxon>Arachnida</taxon>
        <taxon>Araneae</taxon>
        <taxon>Araneomorphae</taxon>
        <taxon>Entelegynae</taxon>
        <taxon>Araneoidea</taxon>
        <taxon>Araneidae</taxon>
        <taxon>Araneus</taxon>
    </lineage>
</organism>
<comment type="caution">
    <text evidence="1">The sequence shown here is derived from an EMBL/GenBank/DDBJ whole genome shotgun (WGS) entry which is preliminary data.</text>
</comment>
<gene>
    <name evidence="1" type="ORF">AVEN_142957_1</name>
</gene>
<dbReference type="EMBL" id="BGPR01006858">
    <property type="protein sequence ID" value="GBN22382.1"/>
    <property type="molecule type" value="Genomic_DNA"/>
</dbReference>
<name>A0A4Y2M6L2_ARAVE</name>
<reference evidence="1 2" key="1">
    <citation type="journal article" date="2019" name="Sci. Rep.">
        <title>Orb-weaving spider Araneus ventricosus genome elucidates the spidroin gene catalogue.</title>
        <authorList>
            <person name="Kono N."/>
            <person name="Nakamura H."/>
            <person name="Ohtoshi R."/>
            <person name="Moran D.A.P."/>
            <person name="Shinohara A."/>
            <person name="Yoshida Y."/>
            <person name="Fujiwara M."/>
            <person name="Mori M."/>
            <person name="Tomita M."/>
            <person name="Arakawa K."/>
        </authorList>
    </citation>
    <scope>NUCLEOTIDE SEQUENCE [LARGE SCALE GENOMIC DNA]</scope>
</reference>
<dbReference type="AlphaFoldDB" id="A0A4Y2M6L2"/>
<sequence>MWWRNALSVSGPCRNDCLHSSLHISSQNGSHFPDESSIKQSDLTLETHVHDKVKCSTGQRGERSELSVSRRQMDCVECLFIPLARKQMAEKPVSASSRWVAINVPRVD</sequence>
<evidence type="ECO:0000313" key="1">
    <source>
        <dbReference type="EMBL" id="GBN22382.1"/>
    </source>
</evidence>